<dbReference type="GO" id="GO:0001517">
    <property type="term" value="F:N-acetylglucosamine 6-O-sulfotransferase activity"/>
    <property type="evidence" value="ECO:0007669"/>
    <property type="project" value="TreeGrafter"/>
</dbReference>
<dbReference type="PANTHER" id="PTHR10704:SF44">
    <property type="entry name" value="LD35051P-RELATED"/>
    <property type="match status" value="1"/>
</dbReference>
<dbReference type="EMBL" id="AMQN01007481">
    <property type="status" value="NOT_ANNOTATED_CDS"/>
    <property type="molecule type" value="Genomic_DNA"/>
</dbReference>
<dbReference type="Pfam" id="PF00685">
    <property type="entry name" value="Sulfotransfer_1"/>
    <property type="match status" value="1"/>
</dbReference>
<dbReference type="HOGENOM" id="CLU_176496_0_0_1"/>
<evidence type="ECO:0000313" key="2">
    <source>
        <dbReference type="EMBL" id="ELU06325.1"/>
    </source>
</evidence>
<protein>
    <recommendedName>
        <fullName evidence="1">Sulfotransferase domain-containing protein</fullName>
    </recommendedName>
</protein>
<keyword evidence="4" id="KW-1185">Reference proteome</keyword>
<evidence type="ECO:0000259" key="1">
    <source>
        <dbReference type="Pfam" id="PF00685"/>
    </source>
</evidence>
<dbReference type="InterPro" id="IPR027417">
    <property type="entry name" value="P-loop_NTPase"/>
</dbReference>
<dbReference type="InterPro" id="IPR000863">
    <property type="entry name" value="Sulfotransferase_dom"/>
</dbReference>
<name>R7UJD9_CAPTE</name>
<reference evidence="4" key="1">
    <citation type="submission" date="2012-12" db="EMBL/GenBank/DDBJ databases">
        <authorList>
            <person name="Hellsten U."/>
            <person name="Grimwood J."/>
            <person name="Chapman J.A."/>
            <person name="Shapiro H."/>
            <person name="Aerts A."/>
            <person name="Otillar R.P."/>
            <person name="Terry A.Y."/>
            <person name="Boore J.L."/>
            <person name="Simakov O."/>
            <person name="Marletaz F."/>
            <person name="Cho S.-J."/>
            <person name="Edsinger-Gonzales E."/>
            <person name="Havlak P."/>
            <person name="Kuo D.-H."/>
            <person name="Larsson T."/>
            <person name="Lv J."/>
            <person name="Arendt D."/>
            <person name="Savage R."/>
            <person name="Osoegawa K."/>
            <person name="de Jong P."/>
            <person name="Lindberg D.R."/>
            <person name="Seaver E.C."/>
            <person name="Weisblat D.A."/>
            <person name="Putnam N.H."/>
            <person name="Grigoriev I.V."/>
            <person name="Rokhsar D.S."/>
        </authorList>
    </citation>
    <scope>NUCLEOTIDE SEQUENCE</scope>
    <source>
        <strain evidence="4">I ESC-2004</strain>
    </source>
</reference>
<feature type="domain" description="Sulfotransferase" evidence="1">
    <location>
        <begin position="3"/>
        <end position="90"/>
    </location>
</feature>
<dbReference type="PANTHER" id="PTHR10704">
    <property type="entry name" value="CARBOHYDRATE SULFOTRANSFERASE"/>
    <property type="match status" value="1"/>
</dbReference>
<dbReference type="OrthoDB" id="6138663at2759"/>
<reference evidence="3" key="3">
    <citation type="submission" date="2015-06" db="UniProtKB">
        <authorList>
            <consortium name="EnsemblMetazoa"/>
        </authorList>
    </citation>
    <scope>IDENTIFICATION</scope>
</reference>
<sequence>MRDKRVKTFRFEDYATNPIKSAEEIYEFLGAGKPDIVNQWISQNTYGDSVSADTYGTSRNSSAIVHKWKTNLSTNEIHLINTLCAETLELLGYS</sequence>
<dbReference type="EMBL" id="KB300771">
    <property type="protein sequence ID" value="ELU06325.1"/>
    <property type="molecule type" value="Genomic_DNA"/>
</dbReference>
<dbReference type="AlphaFoldDB" id="R7UJD9"/>
<dbReference type="GO" id="GO:0006790">
    <property type="term" value="P:sulfur compound metabolic process"/>
    <property type="evidence" value="ECO:0007669"/>
    <property type="project" value="TreeGrafter"/>
</dbReference>
<dbReference type="SUPFAM" id="SSF52540">
    <property type="entry name" value="P-loop containing nucleoside triphosphate hydrolases"/>
    <property type="match status" value="1"/>
</dbReference>
<gene>
    <name evidence="2" type="ORF">CAPTEDRAFT_122458</name>
</gene>
<proteinExistence type="predicted"/>
<dbReference type="EnsemblMetazoa" id="CapteT122458">
    <property type="protein sequence ID" value="CapteP122458"/>
    <property type="gene ID" value="CapteG122458"/>
</dbReference>
<evidence type="ECO:0000313" key="4">
    <source>
        <dbReference type="Proteomes" id="UP000014760"/>
    </source>
</evidence>
<organism evidence="2">
    <name type="scientific">Capitella teleta</name>
    <name type="common">Polychaete worm</name>
    <dbReference type="NCBI Taxonomy" id="283909"/>
    <lineage>
        <taxon>Eukaryota</taxon>
        <taxon>Metazoa</taxon>
        <taxon>Spiralia</taxon>
        <taxon>Lophotrochozoa</taxon>
        <taxon>Annelida</taxon>
        <taxon>Polychaeta</taxon>
        <taxon>Sedentaria</taxon>
        <taxon>Scolecida</taxon>
        <taxon>Capitellidae</taxon>
        <taxon>Capitella</taxon>
    </lineage>
</organism>
<dbReference type="Proteomes" id="UP000014760">
    <property type="component" value="Unassembled WGS sequence"/>
</dbReference>
<dbReference type="InterPro" id="IPR051135">
    <property type="entry name" value="Gal/GlcNAc/GalNAc_ST"/>
</dbReference>
<dbReference type="GO" id="GO:0006044">
    <property type="term" value="P:N-acetylglucosamine metabolic process"/>
    <property type="evidence" value="ECO:0007669"/>
    <property type="project" value="TreeGrafter"/>
</dbReference>
<evidence type="ECO:0000313" key="3">
    <source>
        <dbReference type="EnsemblMetazoa" id="CapteP122458"/>
    </source>
</evidence>
<accession>R7UJD9</accession>
<dbReference type="Gene3D" id="3.40.50.300">
    <property type="entry name" value="P-loop containing nucleotide triphosphate hydrolases"/>
    <property type="match status" value="1"/>
</dbReference>
<reference evidence="2 4" key="2">
    <citation type="journal article" date="2013" name="Nature">
        <title>Insights into bilaterian evolution from three spiralian genomes.</title>
        <authorList>
            <person name="Simakov O."/>
            <person name="Marletaz F."/>
            <person name="Cho S.J."/>
            <person name="Edsinger-Gonzales E."/>
            <person name="Havlak P."/>
            <person name="Hellsten U."/>
            <person name="Kuo D.H."/>
            <person name="Larsson T."/>
            <person name="Lv J."/>
            <person name="Arendt D."/>
            <person name="Savage R."/>
            <person name="Osoegawa K."/>
            <person name="de Jong P."/>
            <person name="Grimwood J."/>
            <person name="Chapman J.A."/>
            <person name="Shapiro H."/>
            <person name="Aerts A."/>
            <person name="Otillar R.P."/>
            <person name="Terry A.Y."/>
            <person name="Boore J.L."/>
            <person name="Grigoriev I.V."/>
            <person name="Lindberg D.R."/>
            <person name="Seaver E.C."/>
            <person name="Weisblat D.A."/>
            <person name="Putnam N.H."/>
            <person name="Rokhsar D.S."/>
        </authorList>
    </citation>
    <scope>NUCLEOTIDE SEQUENCE</scope>
    <source>
        <strain evidence="2 4">I ESC-2004</strain>
    </source>
</reference>